<name>A0A1E4SXA0_9ASCO</name>
<gene>
    <name evidence="7" type="ORF">CANARDRAFT_9096</name>
</gene>
<reference evidence="8" key="1">
    <citation type="submission" date="2016-04" db="EMBL/GenBank/DDBJ databases">
        <title>Comparative genomics of biotechnologically important yeasts.</title>
        <authorList>
            <consortium name="DOE Joint Genome Institute"/>
            <person name="Riley R."/>
            <person name="Haridas S."/>
            <person name="Wolfe K.H."/>
            <person name="Lopes M.R."/>
            <person name="Hittinger C.T."/>
            <person name="Goker M."/>
            <person name="Salamov A."/>
            <person name="Wisecaver J."/>
            <person name="Long T.M."/>
            <person name="Aerts A.L."/>
            <person name="Barry K."/>
            <person name="Choi C."/>
            <person name="Clum A."/>
            <person name="Coughlan A.Y."/>
            <person name="Deshpande S."/>
            <person name="Douglass A.P."/>
            <person name="Hanson S.J."/>
            <person name="Klenk H.-P."/>
            <person name="Labutti K."/>
            <person name="Lapidus A."/>
            <person name="Lindquist E."/>
            <person name="Lipzen A."/>
            <person name="Meier-Kolthoff J.P."/>
            <person name="Ohm R.A."/>
            <person name="Otillar R.P."/>
            <person name="Pangilinan J."/>
            <person name="Peng Y."/>
            <person name="Rokas A."/>
            <person name="Rosa C.A."/>
            <person name="Scheuner C."/>
            <person name="Sibirny A.A."/>
            <person name="Slot J.C."/>
            <person name="Stielow J.B."/>
            <person name="Sun H."/>
            <person name="Kurtzman C.P."/>
            <person name="Blackwell M."/>
            <person name="Grigoriev I.V."/>
            <person name="Jeffries T.W."/>
        </authorList>
    </citation>
    <scope>NUCLEOTIDE SEQUENCE [LARGE SCALE GENOMIC DNA]</scope>
    <source>
        <strain evidence="8">NRRL YB-2248</strain>
    </source>
</reference>
<evidence type="ECO:0000313" key="8">
    <source>
        <dbReference type="Proteomes" id="UP000094801"/>
    </source>
</evidence>
<keyword evidence="4" id="KW-0809">Transit peptide</keyword>
<evidence type="ECO:0000256" key="4">
    <source>
        <dbReference type="ARBA" id="ARBA00022946"/>
    </source>
</evidence>
<feature type="region of interest" description="Disordered" evidence="6">
    <location>
        <begin position="56"/>
        <end position="160"/>
    </location>
</feature>
<evidence type="ECO:0000256" key="6">
    <source>
        <dbReference type="SAM" id="MobiDB-lite"/>
    </source>
</evidence>
<keyword evidence="8" id="KW-1185">Reference proteome</keyword>
<feature type="compositionally biased region" description="Polar residues" evidence="6">
    <location>
        <begin position="126"/>
        <end position="142"/>
    </location>
</feature>
<organism evidence="7 8">
    <name type="scientific">[Candida] arabinofermentans NRRL YB-2248</name>
    <dbReference type="NCBI Taxonomy" id="983967"/>
    <lineage>
        <taxon>Eukaryota</taxon>
        <taxon>Fungi</taxon>
        <taxon>Dikarya</taxon>
        <taxon>Ascomycota</taxon>
        <taxon>Saccharomycotina</taxon>
        <taxon>Pichiomycetes</taxon>
        <taxon>Pichiales</taxon>
        <taxon>Pichiaceae</taxon>
        <taxon>Ogataea</taxon>
        <taxon>Ogataea/Candida clade</taxon>
    </lineage>
</organism>
<dbReference type="Pfam" id="PF14877">
    <property type="entry name" value="mIF3"/>
    <property type="match status" value="1"/>
</dbReference>
<comment type="similarity">
    <text evidence="2">Belongs to the AIM23 family.</text>
</comment>
<feature type="region of interest" description="Disordered" evidence="6">
    <location>
        <begin position="395"/>
        <end position="437"/>
    </location>
</feature>
<evidence type="ECO:0000256" key="2">
    <source>
        <dbReference type="ARBA" id="ARBA00008476"/>
    </source>
</evidence>
<keyword evidence="5" id="KW-0496">Mitochondrion</keyword>
<sequence>MSTTLVIESVGLLSDKFRIMLLGSIRRCVGVPRDVRTFHSTTVKRVSLDDFLKAAKTNNNNANGTNNRISQGTGDFASRKPNFKPVGNNQQKANFQKAPPRSQSQSQNNNYSNNNNHNSTRQSQSFQAPRSNRAPQSSSNSRYPHKSNRKQQRTSFVDQLTTGTTKAKECIIHIIEQCRKINRSGQIYLVPLKGGQPTLQHVVQVAKSINLDNEGLIIVKEHYSAPGAASGNERHQPSLVKVVDKLTAMKAYSDYQAAKITSSISWNRKMEANNAAAAAATASTTSGEGETKIIRVSWQITINDLSGQKRQEIVSQINKGYRVQVILDHVENFSRERRIANFGQRDQPLGDLEFAKREKIMGLIESKLEEMGCSFTKEGKTQDMITYIIKPIKKEKASASTNDNGNGGQKMDEKQRKKQEKLEKQRAKEERAAKRKEEVKMLTVDEFSI</sequence>
<dbReference type="InterPro" id="IPR029427">
    <property type="entry name" value="AIM23"/>
</dbReference>
<feature type="compositionally biased region" description="Low complexity" evidence="6">
    <location>
        <begin position="56"/>
        <end position="67"/>
    </location>
</feature>
<feature type="compositionally biased region" description="Basic and acidic residues" evidence="6">
    <location>
        <begin position="410"/>
        <end position="437"/>
    </location>
</feature>
<dbReference type="AlphaFoldDB" id="A0A1E4SXA0"/>
<feature type="compositionally biased region" description="Low complexity" evidence="6">
    <location>
        <begin position="102"/>
        <end position="125"/>
    </location>
</feature>
<dbReference type="EMBL" id="KV453859">
    <property type="protein sequence ID" value="ODV84104.1"/>
    <property type="molecule type" value="Genomic_DNA"/>
</dbReference>
<dbReference type="GO" id="GO:0005739">
    <property type="term" value="C:mitochondrion"/>
    <property type="evidence" value="ECO:0007669"/>
    <property type="project" value="UniProtKB-SubCell"/>
</dbReference>
<dbReference type="OrthoDB" id="3996489at2759"/>
<evidence type="ECO:0000313" key="7">
    <source>
        <dbReference type="EMBL" id="ODV84104.1"/>
    </source>
</evidence>
<proteinExistence type="inferred from homology"/>
<comment type="subcellular location">
    <subcellularLocation>
        <location evidence="1">Mitochondrion</location>
    </subcellularLocation>
</comment>
<dbReference type="Proteomes" id="UP000094801">
    <property type="component" value="Unassembled WGS sequence"/>
</dbReference>
<evidence type="ECO:0000256" key="5">
    <source>
        <dbReference type="ARBA" id="ARBA00023128"/>
    </source>
</evidence>
<accession>A0A1E4SXA0</accession>
<feature type="compositionally biased region" description="Basic residues" evidence="6">
    <location>
        <begin position="143"/>
        <end position="152"/>
    </location>
</feature>
<evidence type="ECO:0000256" key="1">
    <source>
        <dbReference type="ARBA" id="ARBA00004173"/>
    </source>
</evidence>
<evidence type="ECO:0000256" key="3">
    <source>
        <dbReference type="ARBA" id="ARBA00013994"/>
    </source>
</evidence>
<protein>
    <recommendedName>
        <fullName evidence="3">Altered inheritance of mitochondria protein 23, mitochondrial</fullName>
    </recommendedName>
</protein>